<comment type="similarity">
    <text evidence="2 7">Belongs to the Tic20 family.</text>
</comment>
<organism evidence="8">
    <name type="scientific">Bulboplastis apyrenoidosa</name>
    <dbReference type="NCBI Taxonomy" id="1070855"/>
    <lineage>
        <taxon>Eukaryota</taxon>
        <taxon>Rhodophyta</taxon>
        <taxon>Rhodellophyceae</taxon>
        <taxon>Dixoniellales</taxon>
        <taxon>Dixoniellaceae</taxon>
        <taxon>Bulboplastis</taxon>
    </lineage>
</organism>
<dbReference type="InterPro" id="IPR005691">
    <property type="entry name" value="Tic20"/>
</dbReference>
<dbReference type="GeneID" id="32887529"/>
<keyword evidence="7 8" id="KW-0934">Plastid</keyword>
<accession>A0A1X9PVT1</accession>
<evidence type="ECO:0000313" key="8">
    <source>
        <dbReference type="EMBL" id="ARO90833.1"/>
    </source>
</evidence>
<dbReference type="PANTHER" id="PTHR33510">
    <property type="entry name" value="PROTEIN TIC 20-II, CHLOROPLASTIC"/>
    <property type="match status" value="1"/>
</dbReference>
<keyword evidence="7 8" id="KW-0150">Chloroplast</keyword>
<evidence type="ECO:0000256" key="3">
    <source>
        <dbReference type="ARBA" id="ARBA00017412"/>
    </source>
</evidence>
<dbReference type="RefSeq" id="YP_009370344.1">
    <property type="nucleotide sequence ID" value="NC_034787.1"/>
</dbReference>
<dbReference type="EMBL" id="KY709209">
    <property type="protein sequence ID" value="ARO90833.1"/>
    <property type="molecule type" value="Genomic_DNA"/>
</dbReference>
<proteinExistence type="inferred from homology"/>
<keyword evidence="6 7" id="KW-0472">Membrane</keyword>
<keyword evidence="5 7" id="KW-1133">Transmembrane helix</keyword>
<reference evidence="8" key="1">
    <citation type="submission" date="2017-03" db="EMBL/GenBank/DDBJ databases">
        <title>The new red algal subphylum Proteorhodophytina comprises the largest and most divergent plastid genomes known.</title>
        <authorList>
            <person name="Munoz-Gomez S.A."/>
            <person name="Mejia-Franco F.G."/>
            <person name="Durnin K."/>
            <person name="Morgan C."/>
            <person name="Grisdale C.J."/>
            <person name="Archibald J.M."/>
            <person name="Slamovits C.H."/>
        </authorList>
    </citation>
    <scope>NUCLEOTIDE SEQUENCE</scope>
    <source>
        <strain evidence="8">NIES-2742</strain>
    </source>
</reference>
<evidence type="ECO:0000256" key="5">
    <source>
        <dbReference type="ARBA" id="ARBA00022989"/>
    </source>
</evidence>
<evidence type="ECO:0000256" key="6">
    <source>
        <dbReference type="ARBA" id="ARBA00023136"/>
    </source>
</evidence>
<dbReference type="PANTHER" id="PTHR33510:SF5">
    <property type="entry name" value="PROTEIN TIC 20-II, CHLOROPLASTIC"/>
    <property type="match status" value="1"/>
</dbReference>
<feature type="transmembrane region" description="Helical" evidence="7">
    <location>
        <begin position="116"/>
        <end position="141"/>
    </location>
</feature>
<comment type="subcellular location">
    <subcellularLocation>
        <location evidence="1 7">Plastid</location>
        <location evidence="1 7">Chloroplast membrane</location>
        <topology evidence="1 7">Multi-pass membrane protein</topology>
    </subcellularLocation>
</comment>
<protein>
    <recommendedName>
        <fullName evidence="3 7">Tic20 family protein Ycf60</fullName>
    </recommendedName>
</protein>
<evidence type="ECO:0000256" key="2">
    <source>
        <dbReference type="ARBA" id="ARBA00009596"/>
    </source>
</evidence>
<dbReference type="AlphaFoldDB" id="A0A1X9PVT1"/>
<evidence type="ECO:0000256" key="4">
    <source>
        <dbReference type="ARBA" id="ARBA00022692"/>
    </source>
</evidence>
<feature type="transmembrane region" description="Helical" evidence="7">
    <location>
        <begin position="12"/>
        <end position="29"/>
    </location>
</feature>
<keyword evidence="4 7" id="KW-0812">Transmembrane</keyword>
<dbReference type="GO" id="GO:0031969">
    <property type="term" value="C:chloroplast membrane"/>
    <property type="evidence" value="ECO:0007669"/>
    <property type="project" value="UniProtKB-SubCell"/>
</dbReference>
<feature type="transmembrane region" description="Helical" evidence="7">
    <location>
        <begin position="41"/>
        <end position="61"/>
    </location>
</feature>
<feature type="transmembrane region" description="Helical" evidence="7">
    <location>
        <begin position="147"/>
        <end position="169"/>
    </location>
</feature>
<gene>
    <name evidence="8" type="primary">ycf60</name>
</gene>
<feature type="transmembrane region" description="Helical" evidence="7">
    <location>
        <begin position="81"/>
        <end position="104"/>
    </location>
</feature>
<dbReference type="Pfam" id="PF16166">
    <property type="entry name" value="TIC20"/>
    <property type="match status" value="1"/>
</dbReference>
<evidence type="ECO:0000256" key="7">
    <source>
        <dbReference type="RuleBase" id="RU367003"/>
    </source>
</evidence>
<geneLocation type="chloroplast" evidence="8"/>
<sequence length="196" mass="23141">MTSTIKDFLNILTIFLIVITIAYLFYEAISSKIKIETSFISKLLSTIFYILPFLDICIYFYKAMVRLYPSVLLKLLNFINPIIAFLHKFPYINTIIYIFIYILFIKTDSIIEVNKFVKFNALQSLLISMVISFCTIFLRFIPSTTSLYYIMFENIICVYFLFIILYCTFQTCRGKYTQIPIISDSARYHTDPDFDL</sequence>
<evidence type="ECO:0000256" key="1">
    <source>
        <dbReference type="ARBA" id="ARBA00004508"/>
    </source>
</evidence>
<name>A0A1X9PVT1_9RHOD</name>